<dbReference type="GO" id="GO:0006884">
    <property type="term" value="P:cell volume homeostasis"/>
    <property type="evidence" value="ECO:0007669"/>
    <property type="project" value="TreeGrafter"/>
</dbReference>
<dbReference type="GO" id="GO:0055075">
    <property type="term" value="P:potassium ion homeostasis"/>
    <property type="evidence" value="ECO:0007669"/>
    <property type="project" value="TreeGrafter"/>
</dbReference>
<dbReference type="Proteomes" id="UP001209878">
    <property type="component" value="Unassembled WGS sequence"/>
</dbReference>
<comment type="subcellular location">
    <subcellularLocation>
        <location evidence="1">Membrane</location>
        <topology evidence="1">Multi-pass membrane protein</topology>
    </subcellularLocation>
</comment>
<accession>A0AAD9JYD4</accession>
<evidence type="ECO:0000313" key="9">
    <source>
        <dbReference type="Proteomes" id="UP001209878"/>
    </source>
</evidence>
<name>A0AAD9JYD4_RIDPI</name>
<evidence type="ECO:0000313" key="8">
    <source>
        <dbReference type="EMBL" id="KAK2161000.1"/>
    </source>
</evidence>
<keyword evidence="2 5" id="KW-0812">Transmembrane</keyword>
<feature type="domain" description="SLC12A transporter C-terminal" evidence="7">
    <location>
        <begin position="197"/>
        <end position="234"/>
    </location>
</feature>
<evidence type="ECO:0000256" key="1">
    <source>
        <dbReference type="ARBA" id="ARBA00004141"/>
    </source>
</evidence>
<comment type="caution">
    <text evidence="8">The sequence shown here is derived from an EMBL/GenBank/DDBJ whole genome shotgun (WGS) entry which is preliminary data.</text>
</comment>
<evidence type="ECO:0000256" key="4">
    <source>
        <dbReference type="ARBA" id="ARBA00023136"/>
    </source>
</evidence>
<dbReference type="GO" id="GO:0055078">
    <property type="term" value="P:sodium ion homeostasis"/>
    <property type="evidence" value="ECO:0007669"/>
    <property type="project" value="TreeGrafter"/>
</dbReference>
<dbReference type="GO" id="GO:0016020">
    <property type="term" value="C:membrane"/>
    <property type="evidence" value="ECO:0007669"/>
    <property type="project" value="UniProtKB-SubCell"/>
</dbReference>
<dbReference type="InterPro" id="IPR004842">
    <property type="entry name" value="SLC12A_fam"/>
</dbReference>
<protein>
    <submittedName>
        <fullName evidence="8">Uncharacterized protein</fullName>
    </submittedName>
</protein>
<dbReference type="GO" id="GO:1990573">
    <property type="term" value="P:potassium ion import across plasma membrane"/>
    <property type="evidence" value="ECO:0007669"/>
    <property type="project" value="TreeGrafter"/>
</dbReference>
<dbReference type="Pfam" id="PF03522">
    <property type="entry name" value="SLC12"/>
    <property type="match status" value="1"/>
</dbReference>
<dbReference type="PANTHER" id="PTHR11827">
    <property type="entry name" value="SOLUTE CARRIER FAMILY 12, CATION COTRANSPORTERS"/>
    <property type="match status" value="1"/>
</dbReference>
<dbReference type="AlphaFoldDB" id="A0AAD9JYD4"/>
<dbReference type="Pfam" id="PF00324">
    <property type="entry name" value="AA_permease"/>
    <property type="match status" value="1"/>
</dbReference>
<dbReference type="GO" id="GO:0055064">
    <property type="term" value="P:chloride ion homeostasis"/>
    <property type="evidence" value="ECO:0007669"/>
    <property type="project" value="TreeGrafter"/>
</dbReference>
<feature type="transmembrane region" description="Helical" evidence="5">
    <location>
        <begin position="50"/>
        <end position="83"/>
    </location>
</feature>
<keyword evidence="3 5" id="KW-1133">Transmembrane helix</keyword>
<reference evidence="8" key="1">
    <citation type="journal article" date="2023" name="Mol. Biol. Evol.">
        <title>Third-Generation Sequencing Reveals the Adaptive Role of the Epigenome in Three Deep-Sea Polychaetes.</title>
        <authorList>
            <person name="Perez M."/>
            <person name="Aroh O."/>
            <person name="Sun Y."/>
            <person name="Lan Y."/>
            <person name="Juniper S.K."/>
            <person name="Young C.R."/>
            <person name="Angers B."/>
            <person name="Qian P.Y."/>
        </authorList>
    </citation>
    <scope>NUCLEOTIDE SEQUENCE</scope>
    <source>
        <strain evidence="8">R07B-5</strain>
    </source>
</reference>
<dbReference type="InterPro" id="IPR018491">
    <property type="entry name" value="SLC12_C"/>
</dbReference>
<keyword evidence="9" id="KW-1185">Reference proteome</keyword>
<dbReference type="PANTHER" id="PTHR11827:SF103">
    <property type="entry name" value="SODIUM CHLORIDE COTRANSPORTER 69, ISOFORM E"/>
    <property type="match status" value="1"/>
</dbReference>
<organism evidence="8 9">
    <name type="scientific">Ridgeia piscesae</name>
    <name type="common">Tubeworm</name>
    <dbReference type="NCBI Taxonomy" id="27915"/>
    <lineage>
        <taxon>Eukaryota</taxon>
        <taxon>Metazoa</taxon>
        <taxon>Spiralia</taxon>
        <taxon>Lophotrochozoa</taxon>
        <taxon>Annelida</taxon>
        <taxon>Polychaeta</taxon>
        <taxon>Sedentaria</taxon>
        <taxon>Canalipalpata</taxon>
        <taxon>Sabellida</taxon>
        <taxon>Siboglinidae</taxon>
        <taxon>Ridgeia</taxon>
    </lineage>
</organism>
<evidence type="ECO:0000259" key="6">
    <source>
        <dbReference type="Pfam" id="PF00324"/>
    </source>
</evidence>
<proteinExistence type="predicted"/>
<evidence type="ECO:0000259" key="7">
    <source>
        <dbReference type="Pfam" id="PF03522"/>
    </source>
</evidence>
<feature type="domain" description="Amino acid permease/ SLC12A" evidence="6">
    <location>
        <begin position="39"/>
        <end position="165"/>
    </location>
</feature>
<dbReference type="InterPro" id="IPR004841">
    <property type="entry name" value="AA-permease/SLC12A_dom"/>
</dbReference>
<keyword evidence="4 5" id="KW-0472">Membrane</keyword>
<gene>
    <name evidence="8" type="ORF">NP493_1612g00019</name>
</gene>
<dbReference type="GO" id="GO:0008511">
    <property type="term" value="F:sodium:potassium:chloride symporter activity"/>
    <property type="evidence" value="ECO:0007669"/>
    <property type="project" value="TreeGrafter"/>
</dbReference>
<evidence type="ECO:0000256" key="2">
    <source>
        <dbReference type="ARBA" id="ARBA00022692"/>
    </source>
</evidence>
<evidence type="ECO:0000256" key="3">
    <source>
        <dbReference type="ARBA" id="ARBA00022989"/>
    </source>
</evidence>
<sequence length="234" mass="26257">MRVLEELMRVLEVLTGVLEEQTRVLEELMRVLEVLTECWRPAFRYYSMWLSLLGAVICLGVMFIISWYTALVTLGVVATLYIYVHYRKPDVICLCLCLQMSPVCALSTDVTCCVSVHRCHLSVSLSTDVNWGSSTQAHVYRSALQHTLKLTSVLEHVKNFRPQLLVMSGFPADRPALVDIAANISKNVGLMVCGHVIQVPGIGKLRPNTLLLGFKTNWLTAPHAQVVDYINIIQ</sequence>
<evidence type="ECO:0000256" key="5">
    <source>
        <dbReference type="SAM" id="Phobius"/>
    </source>
</evidence>
<dbReference type="EMBL" id="JAODUO010001610">
    <property type="protein sequence ID" value="KAK2161000.1"/>
    <property type="molecule type" value="Genomic_DNA"/>
</dbReference>